<gene>
    <name evidence="2" type="ORF">SAMN04488067_105121</name>
</gene>
<name>A0A1G7LVK7_9EURY</name>
<feature type="domain" description="DUF7838" evidence="1">
    <location>
        <begin position="1"/>
        <end position="52"/>
    </location>
</feature>
<dbReference type="EMBL" id="FNBO01000005">
    <property type="protein sequence ID" value="SDF53414.1"/>
    <property type="molecule type" value="Genomic_DNA"/>
</dbReference>
<evidence type="ECO:0000313" key="2">
    <source>
        <dbReference type="EMBL" id="SDF53414.1"/>
    </source>
</evidence>
<protein>
    <recommendedName>
        <fullName evidence="1">DUF7838 domain-containing protein</fullName>
    </recommendedName>
</protein>
<evidence type="ECO:0000313" key="3">
    <source>
        <dbReference type="Proteomes" id="UP000324020"/>
    </source>
</evidence>
<dbReference type="GeneID" id="65213403"/>
<keyword evidence="3" id="KW-1185">Reference proteome</keyword>
<dbReference type="OrthoDB" id="280204at2157"/>
<sequence>MALEKDVDCPACGETRSFYRTAAMTLHLGEKTKWRCPDCGYGYVEIDGIDTLPA</sequence>
<proteinExistence type="predicted"/>
<reference evidence="2 3" key="1">
    <citation type="submission" date="2016-10" db="EMBL/GenBank/DDBJ databases">
        <authorList>
            <person name="Varghese N."/>
            <person name="Submissions S."/>
        </authorList>
    </citation>
    <scope>NUCLEOTIDE SEQUENCE [LARGE SCALE GENOMIC DNA]</scope>
    <source>
        <strain evidence="2 3">CGMCC 1.3527</strain>
    </source>
</reference>
<organism evidence="2 3">
    <name type="scientific">Halorubrum xinjiangense</name>
    <dbReference type="NCBI Taxonomy" id="261291"/>
    <lineage>
        <taxon>Archaea</taxon>
        <taxon>Methanobacteriati</taxon>
        <taxon>Methanobacteriota</taxon>
        <taxon>Stenosarchaea group</taxon>
        <taxon>Halobacteria</taxon>
        <taxon>Halobacteriales</taxon>
        <taxon>Haloferacaceae</taxon>
        <taxon>Halorubrum</taxon>
    </lineage>
</organism>
<dbReference type="InterPro" id="IPR057160">
    <property type="entry name" value="DUF7838"/>
</dbReference>
<dbReference type="Proteomes" id="UP000324020">
    <property type="component" value="Unassembled WGS sequence"/>
</dbReference>
<accession>A0A1G7LVK7</accession>
<evidence type="ECO:0000259" key="1">
    <source>
        <dbReference type="Pfam" id="PF25208"/>
    </source>
</evidence>
<dbReference type="RefSeq" id="WP_007345976.1">
    <property type="nucleotide sequence ID" value="NZ_FNBO01000005.1"/>
</dbReference>
<dbReference type="AlphaFoldDB" id="A0A1G7LVK7"/>
<dbReference type="Pfam" id="PF25208">
    <property type="entry name" value="DUF7838"/>
    <property type="match status" value="1"/>
</dbReference>